<sequence>MNLLRRNKLPTFLMVASLVLLAAFQAFWLRKEYFEQKNLLQKETDLLLRTTIQALEDSVFQQKVGKYFLEEKTTSTPASPKPKIIALRLRQSEKGGVLPSADTLLPELENSAFFTATDLPATAIKSIKVLRSSSGIGDSLRLQGLLHDSTRQPKIEIRIVSAKGQDDSLQQIISRVLRPIQASVAGRQEEAEVRPSEKPRILRSRLPVDKKIVIQLGKDTLSLQAVQTDYAQRIRQAQIPLAFTMQRNAGVDSTSTALRTEPVRSTMPTGSTYSAAFTRYQPYLLRKITPQLLFSLFLLATTALAFAVIYRNLQRQQRLVQLKNDFISNVTHELKTPIATVGVALEALQSFGVDRNPEQTREYLAISRQELDRLAMLVDKVLKTALFEQQSLALAPEPLDAAELVQQVLGTLRPQLEKYNAQYQYVPEGSDFGLRGDRIHLTNVLYNLLDNALKYSPSTPIITIRLWEDATHLRLEVLDEGIGIPELYQQKIFEKFFRVPSGDVHNVKGYGLGLSYVASVVRSHGGSIEVESTLGHGSRFTIQLPRNLSLSSTASTFKSTPS</sequence>
<name>A0A840TZV3_9BACT</name>
<dbReference type="RefSeq" id="WP_184175098.1">
    <property type="nucleotide sequence ID" value="NZ_JACHGF010000004.1"/>
</dbReference>
<dbReference type="SUPFAM" id="SSF47384">
    <property type="entry name" value="Homodimeric domain of signal transducing histidine kinase"/>
    <property type="match status" value="1"/>
</dbReference>
<dbReference type="Gene3D" id="3.30.565.10">
    <property type="entry name" value="Histidine kinase-like ATPase, C-terminal domain"/>
    <property type="match status" value="1"/>
</dbReference>
<accession>A0A840TZV3</accession>
<comment type="caution">
    <text evidence="8">The sequence shown here is derived from an EMBL/GenBank/DDBJ whole genome shotgun (WGS) entry which is preliminary data.</text>
</comment>
<evidence type="ECO:0000256" key="1">
    <source>
        <dbReference type="ARBA" id="ARBA00000085"/>
    </source>
</evidence>
<keyword evidence="6" id="KW-0472">Membrane</keyword>
<keyword evidence="5 8" id="KW-0418">Kinase</keyword>
<dbReference type="SMART" id="SM00387">
    <property type="entry name" value="HATPase_c"/>
    <property type="match status" value="1"/>
</dbReference>
<organism evidence="8 9">
    <name type="scientific">Rhabdobacter roseus</name>
    <dbReference type="NCBI Taxonomy" id="1655419"/>
    <lineage>
        <taxon>Bacteria</taxon>
        <taxon>Pseudomonadati</taxon>
        <taxon>Bacteroidota</taxon>
        <taxon>Cytophagia</taxon>
        <taxon>Cytophagales</taxon>
        <taxon>Cytophagaceae</taxon>
        <taxon>Rhabdobacter</taxon>
    </lineage>
</organism>
<proteinExistence type="predicted"/>
<evidence type="ECO:0000313" key="8">
    <source>
        <dbReference type="EMBL" id="MBB5285169.1"/>
    </source>
</evidence>
<keyword evidence="4" id="KW-0808">Transferase</keyword>
<dbReference type="PRINTS" id="PR00344">
    <property type="entry name" value="BCTRLSENSOR"/>
</dbReference>
<keyword evidence="6" id="KW-1133">Transmembrane helix</keyword>
<evidence type="ECO:0000256" key="5">
    <source>
        <dbReference type="ARBA" id="ARBA00022777"/>
    </source>
</evidence>
<dbReference type="PANTHER" id="PTHR43547">
    <property type="entry name" value="TWO-COMPONENT HISTIDINE KINASE"/>
    <property type="match status" value="1"/>
</dbReference>
<dbReference type="EMBL" id="JACHGF010000004">
    <property type="protein sequence ID" value="MBB5285169.1"/>
    <property type="molecule type" value="Genomic_DNA"/>
</dbReference>
<feature type="transmembrane region" description="Helical" evidence="6">
    <location>
        <begin position="292"/>
        <end position="313"/>
    </location>
</feature>
<evidence type="ECO:0000256" key="4">
    <source>
        <dbReference type="ARBA" id="ARBA00022679"/>
    </source>
</evidence>
<dbReference type="CDD" id="cd00075">
    <property type="entry name" value="HATPase"/>
    <property type="match status" value="1"/>
</dbReference>
<evidence type="ECO:0000256" key="6">
    <source>
        <dbReference type="SAM" id="Phobius"/>
    </source>
</evidence>
<gene>
    <name evidence="8" type="ORF">HNQ92_003317</name>
</gene>
<dbReference type="InterPro" id="IPR036097">
    <property type="entry name" value="HisK_dim/P_sf"/>
</dbReference>
<dbReference type="InterPro" id="IPR036890">
    <property type="entry name" value="HATPase_C_sf"/>
</dbReference>
<dbReference type="CDD" id="cd00082">
    <property type="entry name" value="HisKA"/>
    <property type="match status" value="1"/>
</dbReference>
<feature type="domain" description="Histidine kinase" evidence="7">
    <location>
        <begin position="329"/>
        <end position="548"/>
    </location>
</feature>
<dbReference type="SMART" id="SM00388">
    <property type="entry name" value="HisKA"/>
    <property type="match status" value="1"/>
</dbReference>
<dbReference type="InterPro" id="IPR003661">
    <property type="entry name" value="HisK_dim/P_dom"/>
</dbReference>
<reference evidence="8 9" key="1">
    <citation type="submission" date="2020-08" db="EMBL/GenBank/DDBJ databases">
        <title>Genomic Encyclopedia of Type Strains, Phase IV (KMG-IV): sequencing the most valuable type-strain genomes for metagenomic binning, comparative biology and taxonomic classification.</title>
        <authorList>
            <person name="Goeker M."/>
        </authorList>
    </citation>
    <scope>NUCLEOTIDE SEQUENCE [LARGE SCALE GENOMIC DNA]</scope>
    <source>
        <strain evidence="8 9">DSM 105074</strain>
    </source>
</reference>
<keyword evidence="3" id="KW-0597">Phosphoprotein</keyword>
<dbReference type="PANTHER" id="PTHR43547:SF2">
    <property type="entry name" value="HYBRID SIGNAL TRANSDUCTION HISTIDINE KINASE C"/>
    <property type="match status" value="1"/>
</dbReference>
<dbReference type="Pfam" id="PF02518">
    <property type="entry name" value="HATPase_c"/>
    <property type="match status" value="1"/>
</dbReference>
<comment type="catalytic activity">
    <reaction evidence="1">
        <text>ATP + protein L-histidine = ADP + protein N-phospho-L-histidine.</text>
        <dbReference type="EC" id="2.7.13.3"/>
    </reaction>
</comment>
<dbReference type="Proteomes" id="UP000557307">
    <property type="component" value="Unassembled WGS sequence"/>
</dbReference>
<dbReference type="InterPro" id="IPR005467">
    <property type="entry name" value="His_kinase_dom"/>
</dbReference>
<keyword evidence="9" id="KW-1185">Reference proteome</keyword>
<dbReference type="SUPFAM" id="SSF55874">
    <property type="entry name" value="ATPase domain of HSP90 chaperone/DNA topoisomerase II/histidine kinase"/>
    <property type="match status" value="1"/>
</dbReference>
<dbReference type="EC" id="2.7.13.3" evidence="2"/>
<evidence type="ECO:0000256" key="2">
    <source>
        <dbReference type="ARBA" id="ARBA00012438"/>
    </source>
</evidence>
<dbReference type="Gene3D" id="1.10.287.130">
    <property type="match status" value="1"/>
</dbReference>
<dbReference type="GO" id="GO:0000155">
    <property type="term" value="F:phosphorelay sensor kinase activity"/>
    <property type="evidence" value="ECO:0007669"/>
    <property type="project" value="InterPro"/>
</dbReference>
<dbReference type="FunFam" id="3.30.565.10:FF:000006">
    <property type="entry name" value="Sensor histidine kinase WalK"/>
    <property type="match status" value="1"/>
</dbReference>
<evidence type="ECO:0000259" key="7">
    <source>
        <dbReference type="PROSITE" id="PS50109"/>
    </source>
</evidence>
<protein>
    <recommendedName>
        <fullName evidence="2">histidine kinase</fullName>
        <ecNumber evidence="2">2.7.13.3</ecNumber>
    </recommendedName>
</protein>
<dbReference type="PROSITE" id="PS50109">
    <property type="entry name" value="HIS_KIN"/>
    <property type="match status" value="1"/>
</dbReference>
<dbReference type="InterPro" id="IPR003594">
    <property type="entry name" value="HATPase_dom"/>
</dbReference>
<dbReference type="InterPro" id="IPR004358">
    <property type="entry name" value="Sig_transdc_His_kin-like_C"/>
</dbReference>
<evidence type="ECO:0000256" key="3">
    <source>
        <dbReference type="ARBA" id="ARBA00022553"/>
    </source>
</evidence>
<dbReference type="Pfam" id="PF00512">
    <property type="entry name" value="HisKA"/>
    <property type="match status" value="1"/>
</dbReference>
<evidence type="ECO:0000313" key="9">
    <source>
        <dbReference type="Proteomes" id="UP000557307"/>
    </source>
</evidence>
<keyword evidence="6" id="KW-0812">Transmembrane</keyword>
<dbReference type="AlphaFoldDB" id="A0A840TZV3"/>